<evidence type="ECO:0000313" key="3">
    <source>
        <dbReference type="EMBL" id="AUP80459.1"/>
    </source>
</evidence>
<dbReference type="InterPro" id="IPR003961">
    <property type="entry name" value="FN3_dom"/>
</dbReference>
<dbReference type="InterPro" id="IPR036116">
    <property type="entry name" value="FN3_sf"/>
</dbReference>
<dbReference type="SMART" id="SM00060">
    <property type="entry name" value="FN3"/>
    <property type="match status" value="2"/>
</dbReference>
<dbReference type="Pfam" id="PF09471">
    <property type="entry name" value="Peptidase_M64"/>
    <property type="match status" value="1"/>
</dbReference>
<dbReference type="SUPFAM" id="SSF49265">
    <property type="entry name" value="Fibronectin type III"/>
    <property type="match status" value="1"/>
</dbReference>
<dbReference type="GO" id="GO:0008237">
    <property type="term" value="F:metallopeptidase activity"/>
    <property type="evidence" value="ECO:0007669"/>
    <property type="project" value="InterPro"/>
</dbReference>
<dbReference type="Gene3D" id="3.40.390.10">
    <property type="entry name" value="Collagenase (Catalytic Domain)"/>
    <property type="match status" value="1"/>
</dbReference>
<dbReference type="InterPro" id="IPR013783">
    <property type="entry name" value="Ig-like_fold"/>
</dbReference>
<gene>
    <name evidence="3" type="ORF">C1H87_17760</name>
</gene>
<dbReference type="InterPro" id="IPR024079">
    <property type="entry name" value="MetalloPept_cat_dom_sf"/>
</dbReference>
<dbReference type="CDD" id="cd00063">
    <property type="entry name" value="FN3"/>
    <property type="match status" value="2"/>
</dbReference>
<dbReference type="EMBL" id="CP025791">
    <property type="protein sequence ID" value="AUP80459.1"/>
    <property type="molecule type" value="Genomic_DNA"/>
</dbReference>
<accession>A0A2K9PTU0</accession>
<evidence type="ECO:0000256" key="1">
    <source>
        <dbReference type="ARBA" id="ARBA00022729"/>
    </source>
</evidence>
<evidence type="ECO:0000259" key="2">
    <source>
        <dbReference type="PROSITE" id="PS50853"/>
    </source>
</evidence>
<dbReference type="Pfam" id="PF18962">
    <property type="entry name" value="Por_Secre_tail"/>
    <property type="match status" value="1"/>
</dbReference>
<dbReference type="Pfam" id="PF00041">
    <property type="entry name" value="fn3"/>
    <property type="match status" value="1"/>
</dbReference>
<feature type="domain" description="Fibronectin type-III" evidence="2">
    <location>
        <begin position="361"/>
        <end position="452"/>
    </location>
</feature>
<dbReference type="NCBIfam" id="TIGR04183">
    <property type="entry name" value="Por_Secre_tail"/>
    <property type="match status" value="1"/>
</dbReference>
<organism evidence="3 4">
    <name type="scientific">Flavivirga eckloniae</name>
    <dbReference type="NCBI Taxonomy" id="1803846"/>
    <lineage>
        <taxon>Bacteria</taxon>
        <taxon>Pseudomonadati</taxon>
        <taxon>Bacteroidota</taxon>
        <taxon>Flavobacteriia</taxon>
        <taxon>Flavobacteriales</taxon>
        <taxon>Flavobacteriaceae</taxon>
        <taxon>Flavivirga</taxon>
    </lineage>
</organism>
<dbReference type="OrthoDB" id="127762at2"/>
<dbReference type="RefSeq" id="WP_102757105.1">
    <property type="nucleotide sequence ID" value="NZ_CP025791.1"/>
</dbReference>
<feature type="domain" description="Fibronectin type-III" evidence="2">
    <location>
        <begin position="270"/>
        <end position="357"/>
    </location>
</feature>
<proteinExistence type="predicted"/>
<dbReference type="AlphaFoldDB" id="A0A2K9PTU0"/>
<evidence type="ECO:0000313" key="4">
    <source>
        <dbReference type="Proteomes" id="UP000235826"/>
    </source>
</evidence>
<sequence length="547" mass="61352">MKKQFLHIILFILPILIGFQVVNAQTFPHVYIMQNGSPSSKINIVFVGDGYRPSQMNKYISDVTATTREMFKIEPFKSLKNSFNVIAIKVPSNAEGAADSPNYLIDNYFGSTFNYGGIQRLLVATRSGRISSVINNSFPQSDQGIVIVNDSRYGGSGGHYAALSTHSSAPDLCVHELGHSYADLADEYWYRAQEKANQTADGNSSTNRWRKFIGREQVGIYRYESPGSNYYRPHQNCKMRYLSANFCLVCRSHIRKVTDGLVDVGQGPATPTSLKPKNIKETSFEITWSKVSDATSYDVQLWDEEGDTWVDKGSTSKNSFSFSGLTANGTEYTRVRATNADGSSSWTNHITVKLDNTNSGPPSEPTDLDSYNVNSTYFGIHWTTVDDATSYDIQLWNESKDRWENHGNTNSYYYYLYDLPSGSTQYVRIRSKNENGVSSYTDYITITLIASKASAYKKKVNLPSLEETKSEFILFPNPMTRELHIQGLASQDTGIVSIFSISGELILEEKFETKKLTIDVSTLKTGTYMVVIKHNNGSTITRKLIKE</sequence>
<keyword evidence="1" id="KW-0732">Signal</keyword>
<name>A0A2K9PTU0_9FLAO</name>
<dbReference type="Gene3D" id="2.60.40.10">
    <property type="entry name" value="Immunoglobulins"/>
    <property type="match status" value="2"/>
</dbReference>
<reference evidence="3 4" key="1">
    <citation type="submission" date="2018-01" db="EMBL/GenBank/DDBJ databases">
        <title>Complete genome sequence of Flavivirga eckloniae ECD14 isolated from seaweed Ecklonia cava.</title>
        <authorList>
            <person name="Lee J.H."/>
            <person name="Baik K.S."/>
            <person name="Seong C.N."/>
        </authorList>
    </citation>
    <scope>NUCLEOTIDE SEQUENCE [LARGE SCALE GENOMIC DNA]</scope>
    <source>
        <strain evidence="3 4">ECD14</strain>
    </source>
</reference>
<keyword evidence="4" id="KW-1185">Reference proteome</keyword>
<dbReference type="InterPro" id="IPR019026">
    <property type="entry name" value="Peptidase_M64_IgA"/>
</dbReference>
<dbReference type="Proteomes" id="UP000235826">
    <property type="component" value="Chromosome"/>
</dbReference>
<dbReference type="InterPro" id="IPR026444">
    <property type="entry name" value="Secre_tail"/>
</dbReference>
<dbReference type="PROSITE" id="PS50853">
    <property type="entry name" value="FN3"/>
    <property type="match status" value="2"/>
</dbReference>
<dbReference type="KEGG" id="fek:C1H87_17760"/>
<protein>
    <recommendedName>
        <fullName evidence="2">Fibronectin type-III domain-containing protein</fullName>
    </recommendedName>
</protein>